<dbReference type="RefSeq" id="WP_133202631.1">
    <property type="nucleotide sequence ID" value="NZ_SMRU01000002.1"/>
</dbReference>
<dbReference type="Proteomes" id="UP000295511">
    <property type="component" value="Unassembled WGS sequence"/>
</dbReference>
<feature type="region of interest" description="Disordered" evidence="5">
    <location>
        <begin position="1"/>
        <end position="26"/>
    </location>
</feature>
<evidence type="ECO:0000259" key="7">
    <source>
        <dbReference type="Pfam" id="PF06305"/>
    </source>
</evidence>
<keyword evidence="3 6" id="KW-1133">Transmembrane helix</keyword>
<keyword evidence="1" id="KW-1003">Cell membrane</keyword>
<evidence type="ECO:0000256" key="3">
    <source>
        <dbReference type="ARBA" id="ARBA00022989"/>
    </source>
</evidence>
<keyword evidence="9" id="KW-1185">Reference proteome</keyword>
<feature type="domain" description="Lipopolysaccharide assembly protein A" evidence="7">
    <location>
        <begin position="55"/>
        <end position="105"/>
    </location>
</feature>
<dbReference type="InterPro" id="IPR010445">
    <property type="entry name" value="LapA_dom"/>
</dbReference>
<proteinExistence type="predicted"/>
<evidence type="ECO:0000256" key="4">
    <source>
        <dbReference type="ARBA" id="ARBA00023136"/>
    </source>
</evidence>
<protein>
    <submittedName>
        <fullName evidence="8">DUF1049 domain-containing protein</fullName>
    </submittedName>
</protein>
<name>A0A4R5KZ18_9MICC</name>
<keyword evidence="4 6" id="KW-0472">Membrane</keyword>
<evidence type="ECO:0000256" key="6">
    <source>
        <dbReference type="SAM" id="Phobius"/>
    </source>
</evidence>
<reference evidence="8 9" key="1">
    <citation type="submission" date="2019-03" db="EMBL/GenBank/DDBJ databases">
        <title>Whole genome sequence of Arthrobacter sp JH1-1.</title>
        <authorList>
            <person name="Trinh H.N."/>
        </authorList>
    </citation>
    <scope>NUCLEOTIDE SEQUENCE [LARGE SCALE GENOMIC DNA]</scope>
    <source>
        <strain evidence="8 9">JH1-1</strain>
    </source>
</reference>
<gene>
    <name evidence="8" type="ORF">E1809_02405</name>
</gene>
<comment type="caution">
    <text evidence="8">The sequence shown here is derived from an EMBL/GenBank/DDBJ whole genome shotgun (WGS) entry which is preliminary data.</text>
</comment>
<evidence type="ECO:0000313" key="9">
    <source>
        <dbReference type="Proteomes" id="UP000295511"/>
    </source>
</evidence>
<evidence type="ECO:0000313" key="8">
    <source>
        <dbReference type="EMBL" id="TDG01370.1"/>
    </source>
</evidence>
<dbReference type="AlphaFoldDB" id="A0A4R5KZ18"/>
<organism evidence="8 9">
    <name type="scientific">Arthrobacter terricola</name>
    <dbReference type="NCBI Taxonomy" id="2547396"/>
    <lineage>
        <taxon>Bacteria</taxon>
        <taxon>Bacillati</taxon>
        <taxon>Actinomycetota</taxon>
        <taxon>Actinomycetes</taxon>
        <taxon>Micrococcales</taxon>
        <taxon>Micrococcaceae</taxon>
        <taxon>Arthrobacter</taxon>
    </lineage>
</organism>
<evidence type="ECO:0000256" key="1">
    <source>
        <dbReference type="ARBA" id="ARBA00022475"/>
    </source>
</evidence>
<feature type="transmembrane region" description="Helical" evidence="6">
    <location>
        <begin position="34"/>
        <end position="54"/>
    </location>
</feature>
<keyword evidence="2 6" id="KW-0812">Transmembrane</keyword>
<sequence length="112" mass="11535">MNAEPRPAPEPSHPPAPGAGQPAGRRPMVTRAGMAWTATIAALVLLILLIAFIVQNQDAARVRFFGLDGTISLGIALLIAAVGGGALVAVAGAVRIIQLRSRNRRTPTTPGP</sequence>
<feature type="transmembrane region" description="Helical" evidence="6">
    <location>
        <begin position="74"/>
        <end position="97"/>
    </location>
</feature>
<dbReference type="EMBL" id="SMRU01000002">
    <property type="protein sequence ID" value="TDG01370.1"/>
    <property type="molecule type" value="Genomic_DNA"/>
</dbReference>
<evidence type="ECO:0000256" key="5">
    <source>
        <dbReference type="SAM" id="MobiDB-lite"/>
    </source>
</evidence>
<evidence type="ECO:0000256" key="2">
    <source>
        <dbReference type="ARBA" id="ARBA00022692"/>
    </source>
</evidence>
<dbReference type="Pfam" id="PF06305">
    <property type="entry name" value="LapA_dom"/>
    <property type="match status" value="1"/>
</dbReference>
<dbReference type="GO" id="GO:0005886">
    <property type="term" value="C:plasma membrane"/>
    <property type="evidence" value="ECO:0007669"/>
    <property type="project" value="InterPro"/>
</dbReference>
<accession>A0A4R5KZ18</accession>
<feature type="compositionally biased region" description="Pro residues" evidence="5">
    <location>
        <begin position="1"/>
        <end position="17"/>
    </location>
</feature>